<dbReference type="PANTHER" id="PTHR12189:SF3">
    <property type="entry name" value="MRNA (GUANINE-N(7))-METHYLTRANSFERASE"/>
    <property type="match status" value="1"/>
</dbReference>
<dbReference type="PROSITE" id="PS51562">
    <property type="entry name" value="RNA_CAP0_MT"/>
    <property type="match status" value="1"/>
</dbReference>
<accession>A0ABP0VYY0</accession>
<sequence>MLGGGGCHNSSSSSSSTWGSAVGLHCRLHSFVKQVLIQQLVPSGALVCDLFCGRGTDMANWTQVEIGKYVGVDLSASALEDAREQWEKEGQPFPATFCELDPCMENLKENLKEDRLPADVVCCFAHLQDCFTTEDRVQRLLKNVSSLLMPGGYFFGATPDSSTIWYTHYLTLWSIICVIFKTLSYASTDTRYKYQKAVEEAMKAGSLRVNGTLPRVRTELYNISFEDDRFHEYGSKYQLRFSDDAGLPVQAQLLVHFPSLIRLAEEVGLEFLEIQNLTEFYEEYCIPFSDCLQSNCGILVDAKGPPIVDAKGRLSQVAQDVLSLYTTFIFRKAGHRAQGGNARGLTPVLATEDDIRTERKQQFPPHHIDDSKQKQLQLEEPKAADVPSTRDLQLHVKSAEFQSEQMLETSVHRISTLRISIRRHNRTSDKQSASVKSSENQQAVKDPTSHEQDTEIGEALQKDSQSQDFTRKKRRSRSAWITKNAFSSVLTTEETQVHGGCPAASTIDHQLDRAPMLMLETKASPELSVSIPMDGSEGVAQLCELQPNQSIEIKTGKQAGTSIISDNLATTSCKESFPTACNVKEVKCDRRTRQMNRGLELPGDSSVQVEPRVTRTRSLNNSLKEVSMAQRGAERPSDFKCQGPHTSPHDVGKLPEEPVQVHKKSKRKARKR</sequence>
<proteinExistence type="predicted"/>
<dbReference type="SUPFAM" id="SSF53335">
    <property type="entry name" value="S-adenosyl-L-methionine-dependent methyltransferases"/>
    <property type="match status" value="1"/>
</dbReference>
<dbReference type="EMBL" id="OZ020107">
    <property type="protein sequence ID" value="CAK9259714.1"/>
    <property type="molecule type" value="Genomic_DNA"/>
</dbReference>
<dbReference type="InterPro" id="IPR029063">
    <property type="entry name" value="SAM-dependent_MTases_sf"/>
</dbReference>
<dbReference type="CDD" id="cd02440">
    <property type="entry name" value="AdoMet_MTases"/>
    <property type="match status" value="1"/>
</dbReference>
<protein>
    <submittedName>
        <fullName evidence="1">Uncharacterized protein</fullName>
    </submittedName>
</protein>
<evidence type="ECO:0000313" key="2">
    <source>
        <dbReference type="Proteomes" id="UP001497444"/>
    </source>
</evidence>
<dbReference type="InterPro" id="IPR004971">
    <property type="entry name" value="mRNA_G-N7_MeTrfase_dom"/>
</dbReference>
<reference evidence="1" key="1">
    <citation type="submission" date="2024-02" db="EMBL/GenBank/DDBJ databases">
        <authorList>
            <consortium name="ELIXIR-Norway"/>
            <consortium name="Elixir Norway"/>
        </authorList>
    </citation>
    <scope>NUCLEOTIDE SEQUENCE</scope>
</reference>
<name>A0ABP0VYY0_9BRYO</name>
<gene>
    <name evidence="1" type="ORF">CSSPJE1EN1_LOCUS5192</name>
</gene>
<organism evidence="1 2">
    <name type="scientific">Sphagnum jensenii</name>
    <dbReference type="NCBI Taxonomy" id="128206"/>
    <lineage>
        <taxon>Eukaryota</taxon>
        <taxon>Viridiplantae</taxon>
        <taxon>Streptophyta</taxon>
        <taxon>Embryophyta</taxon>
        <taxon>Bryophyta</taxon>
        <taxon>Sphagnophytina</taxon>
        <taxon>Sphagnopsida</taxon>
        <taxon>Sphagnales</taxon>
        <taxon>Sphagnaceae</taxon>
        <taxon>Sphagnum</taxon>
    </lineage>
</organism>
<dbReference type="Pfam" id="PF03291">
    <property type="entry name" value="mRNA_G-N7_MeTrfase"/>
    <property type="match status" value="1"/>
</dbReference>
<dbReference type="InterPro" id="IPR039753">
    <property type="entry name" value="RG7MT1"/>
</dbReference>
<dbReference type="Gene3D" id="3.40.50.150">
    <property type="entry name" value="Vaccinia Virus protein VP39"/>
    <property type="match status" value="1"/>
</dbReference>
<dbReference type="PANTHER" id="PTHR12189">
    <property type="entry name" value="MRNA GUANINE-7- METHYLTRANSFERASE"/>
    <property type="match status" value="1"/>
</dbReference>
<dbReference type="Proteomes" id="UP001497444">
    <property type="component" value="Chromosome 12"/>
</dbReference>
<evidence type="ECO:0000313" key="1">
    <source>
        <dbReference type="EMBL" id="CAK9259714.1"/>
    </source>
</evidence>
<keyword evidence="2" id="KW-1185">Reference proteome</keyword>